<dbReference type="InterPro" id="IPR013325">
    <property type="entry name" value="RNA_pol_sigma_r2"/>
</dbReference>
<dbReference type="PANTHER" id="PTHR43133:SF46">
    <property type="entry name" value="RNA POLYMERASE SIGMA-70 FACTOR ECF SUBFAMILY"/>
    <property type="match status" value="1"/>
</dbReference>
<evidence type="ECO:0000256" key="3">
    <source>
        <dbReference type="ARBA" id="ARBA00023082"/>
    </source>
</evidence>
<feature type="domain" description="RNA polymerase sigma-70 region 2" evidence="5">
    <location>
        <begin position="27"/>
        <end position="94"/>
    </location>
</feature>
<dbReference type="AlphaFoldDB" id="A0A554VKL7"/>
<dbReference type="InterPro" id="IPR007627">
    <property type="entry name" value="RNA_pol_sigma70_r2"/>
</dbReference>
<dbReference type="GO" id="GO:0006352">
    <property type="term" value="P:DNA-templated transcription initiation"/>
    <property type="evidence" value="ECO:0007669"/>
    <property type="project" value="InterPro"/>
</dbReference>
<dbReference type="InterPro" id="IPR039425">
    <property type="entry name" value="RNA_pol_sigma-70-like"/>
</dbReference>
<evidence type="ECO:0000313" key="8">
    <source>
        <dbReference type="Proteomes" id="UP000318833"/>
    </source>
</evidence>
<dbReference type="Pfam" id="PF08281">
    <property type="entry name" value="Sigma70_r4_2"/>
    <property type="match status" value="1"/>
</dbReference>
<dbReference type="Gene3D" id="1.10.10.10">
    <property type="entry name" value="Winged helix-like DNA-binding domain superfamily/Winged helix DNA-binding domain"/>
    <property type="match status" value="1"/>
</dbReference>
<keyword evidence="4" id="KW-0804">Transcription</keyword>
<reference evidence="7 8" key="1">
    <citation type="submission" date="2019-07" db="EMBL/GenBank/DDBJ databases">
        <title>The draft genome sequence of Aquimarina algiphila M91.</title>
        <authorList>
            <person name="Meng X."/>
        </authorList>
    </citation>
    <scope>NUCLEOTIDE SEQUENCE [LARGE SCALE GENOMIC DNA]</scope>
    <source>
        <strain evidence="7 8">M91</strain>
    </source>
</reference>
<dbReference type="InterPro" id="IPR036388">
    <property type="entry name" value="WH-like_DNA-bd_sf"/>
</dbReference>
<dbReference type="Proteomes" id="UP000318833">
    <property type="component" value="Unassembled WGS sequence"/>
</dbReference>
<dbReference type="GO" id="GO:0003677">
    <property type="term" value="F:DNA binding"/>
    <property type="evidence" value="ECO:0007669"/>
    <property type="project" value="InterPro"/>
</dbReference>
<dbReference type="SUPFAM" id="SSF88659">
    <property type="entry name" value="Sigma3 and sigma4 domains of RNA polymerase sigma factors"/>
    <property type="match status" value="1"/>
</dbReference>
<proteinExistence type="inferred from homology"/>
<dbReference type="EMBL" id="VLNR01000021">
    <property type="protein sequence ID" value="TSE08579.1"/>
    <property type="molecule type" value="Genomic_DNA"/>
</dbReference>
<dbReference type="PANTHER" id="PTHR43133">
    <property type="entry name" value="RNA POLYMERASE ECF-TYPE SIGMA FACTO"/>
    <property type="match status" value="1"/>
</dbReference>
<gene>
    <name evidence="7" type="ORF">FOF46_11510</name>
</gene>
<dbReference type="CDD" id="cd06171">
    <property type="entry name" value="Sigma70_r4"/>
    <property type="match status" value="1"/>
</dbReference>
<dbReference type="InterPro" id="IPR014327">
    <property type="entry name" value="RNA_pol_sigma70_bacteroid"/>
</dbReference>
<comment type="similarity">
    <text evidence="1">Belongs to the sigma-70 factor family. ECF subfamily.</text>
</comment>
<dbReference type="RefSeq" id="WP_109438086.1">
    <property type="nucleotide sequence ID" value="NZ_CANLFO010000002.1"/>
</dbReference>
<organism evidence="7 8">
    <name type="scientific">Aquimarina algiphila</name>
    <dbReference type="NCBI Taxonomy" id="2047982"/>
    <lineage>
        <taxon>Bacteria</taxon>
        <taxon>Pseudomonadati</taxon>
        <taxon>Bacteroidota</taxon>
        <taxon>Flavobacteriia</taxon>
        <taxon>Flavobacteriales</taxon>
        <taxon>Flavobacteriaceae</taxon>
        <taxon>Aquimarina</taxon>
    </lineage>
</organism>
<feature type="domain" description="RNA polymerase sigma factor 70 region 4 type 2" evidence="6">
    <location>
        <begin position="125"/>
        <end position="176"/>
    </location>
</feature>
<sequence>MNTNTRDIEKLLIQGLTKGDQHSYRILFDRYYSWLYNYVYKLSHDSSLSEDLVQNVLLRLWEKKSSLNITTSLKNYLFRACHNEFLMHLRKKKKEYDALDTLKWEVIFDTYNEIEESQLDTDWSKLEKAIEKLPKKCREVFKLSRLEQKKHKEIAVILGISTKTVEVHISKALRFLKTNVSIFFL</sequence>
<evidence type="ECO:0000259" key="6">
    <source>
        <dbReference type="Pfam" id="PF08281"/>
    </source>
</evidence>
<evidence type="ECO:0000256" key="2">
    <source>
        <dbReference type="ARBA" id="ARBA00023015"/>
    </source>
</evidence>
<keyword evidence="8" id="KW-1185">Reference proteome</keyword>
<dbReference type="InterPro" id="IPR014284">
    <property type="entry name" value="RNA_pol_sigma-70_dom"/>
</dbReference>
<dbReference type="Gene3D" id="1.10.1740.10">
    <property type="match status" value="1"/>
</dbReference>
<evidence type="ECO:0000256" key="4">
    <source>
        <dbReference type="ARBA" id="ARBA00023163"/>
    </source>
</evidence>
<dbReference type="NCBIfam" id="TIGR02937">
    <property type="entry name" value="sigma70-ECF"/>
    <property type="match status" value="1"/>
</dbReference>
<dbReference type="InterPro" id="IPR013249">
    <property type="entry name" value="RNA_pol_sigma70_r4_t2"/>
</dbReference>
<dbReference type="Pfam" id="PF04542">
    <property type="entry name" value="Sigma70_r2"/>
    <property type="match status" value="1"/>
</dbReference>
<dbReference type="NCBIfam" id="TIGR02985">
    <property type="entry name" value="Sig70_bacteroi1"/>
    <property type="match status" value="1"/>
</dbReference>
<keyword evidence="3" id="KW-0731">Sigma factor</keyword>
<keyword evidence="2" id="KW-0805">Transcription regulation</keyword>
<accession>A0A554VKL7</accession>
<evidence type="ECO:0000313" key="7">
    <source>
        <dbReference type="EMBL" id="TSE08579.1"/>
    </source>
</evidence>
<dbReference type="OrthoDB" id="1100095at2"/>
<dbReference type="InterPro" id="IPR013324">
    <property type="entry name" value="RNA_pol_sigma_r3/r4-like"/>
</dbReference>
<protein>
    <submittedName>
        <fullName evidence="7">RNA polymerase sigma-70 factor</fullName>
    </submittedName>
</protein>
<evidence type="ECO:0000259" key="5">
    <source>
        <dbReference type="Pfam" id="PF04542"/>
    </source>
</evidence>
<dbReference type="SUPFAM" id="SSF88946">
    <property type="entry name" value="Sigma2 domain of RNA polymerase sigma factors"/>
    <property type="match status" value="1"/>
</dbReference>
<dbReference type="GO" id="GO:0016987">
    <property type="term" value="F:sigma factor activity"/>
    <property type="evidence" value="ECO:0007669"/>
    <property type="project" value="UniProtKB-KW"/>
</dbReference>
<name>A0A554VKL7_9FLAO</name>
<comment type="caution">
    <text evidence="7">The sequence shown here is derived from an EMBL/GenBank/DDBJ whole genome shotgun (WGS) entry which is preliminary data.</text>
</comment>
<evidence type="ECO:0000256" key="1">
    <source>
        <dbReference type="ARBA" id="ARBA00010641"/>
    </source>
</evidence>